<dbReference type="Gene3D" id="2.60.120.10">
    <property type="entry name" value="Jelly Rolls"/>
    <property type="match status" value="1"/>
</dbReference>
<protein>
    <recommendedName>
        <fullName evidence="1">Thioredoxin reductase</fullName>
    </recommendedName>
</protein>
<dbReference type="Pfam" id="PF07992">
    <property type="entry name" value="Pyr_redox_2"/>
    <property type="match status" value="1"/>
</dbReference>
<dbReference type="PRINTS" id="PR00469">
    <property type="entry name" value="PNDRDTASEII"/>
</dbReference>
<dbReference type="InterPro" id="IPR000595">
    <property type="entry name" value="cNMP-bd_dom"/>
</dbReference>
<gene>
    <name evidence="5" type="ORF">DLJ53_01665</name>
</gene>
<keyword evidence="2" id="KW-0285">Flavoprotein</keyword>
<dbReference type="Proteomes" id="UP000249590">
    <property type="component" value="Unassembled WGS sequence"/>
</dbReference>
<dbReference type="CDD" id="cd00038">
    <property type="entry name" value="CAP_ED"/>
    <property type="match status" value="1"/>
</dbReference>
<keyword evidence="6" id="KW-1185">Reference proteome</keyword>
<dbReference type="PROSITE" id="PS50042">
    <property type="entry name" value="CNMP_BINDING_3"/>
    <property type="match status" value="1"/>
</dbReference>
<comment type="caution">
    <text evidence="5">The sequence shown here is derived from an EMBL/GenBank/DDBJ whole genome shotgun (WGS) entry which is preliminary data.</text>
</comment>
<dbReference type="AlphaFoldDB" id="A0A8B2NYM8"/>
<dbReference type="PANTHER" id="PTHR48105">
    <property type="entry name" value="THIOREDOXIN REDUCTASE 1-RELATED-RELATED"/>
    <property type="match status" value="1"/>
</dbReference>
<accession>A0A8B2NYM8</accession>
<dbReference type="SUPFAM" id="SSF51206">
    <property type="entry name" value="cAMP-binding domain-like"/>
    <property type="match status" value="1"/>
</dbReference>
<dbReference type="EMBL" id="QHHQ01000001">
    <property type="protein sequence ID" value="RAI03255.1"/>
    <property type="molecule type" value="Genomic_DNA"/>
</dbReference>
<keyword evidence="3" id="KW-0560">Oxidoreductase</keyword>
<sequence length="557" mass="58414">MTETLYPASDTRYAQRWPVLGAEEIARLERFGTKERYAEGAMLVEGGGRAPGLAVILSGEVKVTQPGALEPRLITVHRAGQFMGELGQLSGRPSLYNAQAAAPVEALVIAPERLRAVFVAEAEIGEIIMRALILRRVGLIAGGVGGPIIIGRADSSDVLRLAGFLRRNGHPHRELDPEADPEASCLMTRFDIATGDRPIVVCPGGQILRNPSEYELARCLGMVETIDPDRQYDVAIIGAGPAGLAAAVYAGSEGLAAVVLDCRSFGGQAGASSRIENYLGFPTGISGLALMARAFNQATKFGVEFAIPEEVVALDGTQGEHRLTLASGGSVKARAVVIANGVDYRHLAADGMEAFEGGGCIHYWASPLEAKLCTGSDVVLVGAGNSAGQAIVYLASRARHIVVLVRGESLSASMSSYLVDRIEGLPNVTIATRSEVSGLEGSDGVLSAVRWRSRGDGEEHVTQTRHLFLFIGAEPRTSWLAGTGVALDRHGFVLTGTNAGDGRGILETSRPGIFAIGDVRSASVKRVASAVGEGAQVVAALHQHIQPLRTAAPAPAL</sequence>
<name>A0A8B2NYM8_9HYPH</name>
<organism evidence="5 6">
    <name type="scientific">Acuticoccus sediminis</name>
    <dbReference type="NCBI Taxonomy" id="2184697"/>
    <lineage>
        <taxon>Bacteria</taxon>
        <taxon>Pseudomonadati</taxon>
        <taxon>Pseudomonadota</taxon>
        <taxon>Alphaproteobacteria</taxon>
        <taxon>Hyphomicrobiales</taxon>
        <taxon>Amorphaceae</taxon>
        <taxon>Acuticoccus</taxon>
    </lineage>
</organism>
<dbReference type="OrthoDB" id="9786503at2"/>
<dbReference type="Gene3D" id="3.50.50.60">
    <property type="entry name" value="FAD/NAD(P)-binding domain"/>
    <property type="match status" value="2"/>
</dbReference>
<dbReference type="InterPro" id="IPR023753">
    <property type="entry name" value="FAD/NAD-binding_dom"/>
</dbReference>
<proteinExistence type="predicted"/>
<reference evidence="5 6" key="1">
    <citation type="submission" date="2018-05" db="EMBL/GenBank/DDBJ databases">
        <title>Acuticoccus sediminis sp. nov., isolated from deep-sea sediment of Indian Ocean.</title>
        <authorList>
            <person name="Liu X."/>
            <person name="Lai Q."/>
            <person name="Du Y."/>
            <person name="Sun F."/>
            <person name="Zhang X."/>
            <person name="Wang S."/>
            <person name="Shao Z."/>
        </authorList>
    </citation>
    <scope>NUCLEOTIDE SEQUENCE [LARGE SCALE GENOMIC DNA]</scope>
    <source>
        <strain evidence="5 6">PTG4-2</strain>
    </source>
</reference>
<evidence type="ECO:0000256" key="2">
    <source>
        <dbReference type="ARBA" id="ARBA00022630"/>
    </source>
</evidence>
<evidence type="ECO:0000256" key="1">
    <source>
        <dbReference type="ARBA" id="ARBA00018719"/>
    </source>
</evidence>
<dbReference type="Pfam" id="PF00027">
    <property type="entry name" value="cNMP_binding"/>
    <property type="match status" value="1"/>
</dbReference>
<evidence type="ECO:0000313" key="6">
    <source>
        <dbReference type="Proteomes" id="UP000249590"/>
    </source>
</evidence>
<feature type="domain" description="Cyclic nucleotide-binding" evidence="4">
    <location>
        <begin position="37"/>
        <end position="135"/>
    </location>
</feature>
<dbReference type="InterPro" id="IPR036188">
    <property type="entry name" value="FAD/NAD-bd_sf"/>
</dbReference>
<dbReference type="GO" id="GO:0016491">
    <property type="term" value="F:oxidoreductase activity"/>
    <property type="evidence" value="ECO:0007669"/>
    <property type="project" value="UniProtKB-KW"/>
</dbReference>
<evidence type="ECO:0000256" key="3">
    <source>
        <dbReference type="ARBA" id="ARBA00023002"/>
    </source>
</evidence>
<dbReference type="InterPro" id="IPR018490">
    <property type="entry name" value="cNMP-bd_dom_sf"/>
</dbReference>
<dbReference type="InterPro" id="IPR050097">
    <property type="entry name" value="Ferredoxin-NADP_redctase_2"/>
</dbReference>
<evidence type="ECO:0000259" key="4">
    <source>
        <dbReference type="PROSITE" id="PS50042"/>
    </source>
</evidence>
<dbReference type="RefSeq" id="WP_111341768.1">
    <property type="nucleotide sequence ID" value="NZ_QHHQ01000001.1"/>
</dbReference>
<dbReference type="SMART" id="SM00100">
    <property type="entry name" value="cNMP"/>
    <property type="match status" value="1"/>
</dbReference>
<evidence type="ECO:0000313" key="5">
    <source>
        <dbReference type="EMBL" id="RAI03255.1"/>
    </source>
</evidence>
<dbReference type="InterPro" id="IPR014710">
    <property type="entry name" value="RmlC-like_jellyroll"/>
</dbReference>
<dbReference type="PRINTS" id="PR00368">
    <property type="entry name" value="FADPNR"/>
</dbReference>
<dbReference type="SUPFAM" id="SSF51905">
    <property type="entry name" value="FAD/NAD(P)-binding domain"/>
    <property type="match status" value="1"/>
</dbReference>